<protein>
    <submittedName>
        <fullName evidence="2">Uncharacterized protein DUF4138</fullName>
    </submittedName>
</protein>
<evidence type="ECO:0000313" key="2">
    <source>
        <dbReference type="EMBL" id="PTX43583.1"/>
    </source>
</evidence>
<dbReference type="AlphaFoldDB" id="A0A2T6AIF0"/>
<dbReference type="EMBL" id="QBKQ01000002">
    <property type="protein sequence ID" value="PTX43583.1"/>
    <property type="molecule type" value="Genomic_DNA"/>
</dbReference>
<reference evidence="2 3" key="1">
    <citation type="submission" date="2018-04" db="EMBL/GenBank/DDBJ databases">
        <title>Genomic Encyclopedia of Archaeal and Bacterial Type Strains, Phase II (KMG-II): from individual species to whole genera.</title>
        <authorList>
            <person name="Goeker M."/>
        </authorList>
    </citation>
    <scope>NUCLEOTIDE SEQUENCE [LARGE SCALE GENOMIC DNA]</scope>
    <source>
        <strain evidence="2 3">DSM 23082</strain>
    </source>
</reference>
<dbReference type="Proteomes" id="UP000244174">
    <property type="component" value="Unassembled WGS sequence"/>
</dbReference>
<evidence type="ECO:0000313" key="3">
    <source>
        <dbReference type="Proteomes" id="UP000244174"/>
    </source>
</evidence>
<gene>
    <name evidence="2" type="ORF">C8P64_2112</name>
</gene>
<sequence length="286" mass="32842">MKTILLTTILFLPFFAGNLFAQPPVSSRPSSHVLDTIFANDSKNVALFFPAPIRQGITGAENFAFTYNREKEQNFGLLQAQPGDESNLLIISSSGAVFSYIVAYKKQLERLNYFISEDQRIGSLKPANVDTIQTIATAQKAGNIDSYFKRFSDFLIDRNQRIGRIKIRRNGIALSVENIVFQKEALYFVMEIENASTLDYDLDYLKFYIQTRKQGKKKSIQKLEIEPLYVYRLPVKIPEKQSKRMVFVVPKFSLARDKQLLIELKERNGERALPLKVKPRFINNPN</sequence>
<keyword evidence="3" id="KW-1185">Reference proteome</keyword>
<feature type="signal peptide" evidence="1">
    <location>
        <begin position="1"/>
        <end position="21"/>
    </location>
</feature>
<keyword evidence="1" id="KW-0732">Signal</keyword>
<dbReference type="InterPro" id="IPR022298">
    <property type="entry name" value="Conjug_transposon_TraN"/>
</dbReference>
<accession>A0A2T6AIF0</accession>
<dbReference type="RefSeq" id="WP_108172000.1">
    <property type="nucleotide sequence ID" value="NZ_QBKQ01000002.1"/>
</dbReference>
<name>A0A2T6AIF0_9FLAO</name>
<feature type="chain" id="PRO_5015656007" evidence="1">
    <location>
        <begin position="22"/>
        <end position="286"/>
    </location>
</feature>
<dbReference type="OrthoDB" id="1451423at2"/>
<organism evidence="2 3">
    <name type="scientific">Christiangramia gaetbulicola</name>
    <dbReference type="NCBI Taxonomy" id="703340"/>
    <lineage>
        <taxon>Bacteria</taxon>
        <taxon>Pseudomonadati</taxon>
        <taxon>Bacteroidota</taxon>
        <taxon>Flavobacteriia</taxon>
        <taxon>Flavobacteriales</taxon>
        <taxon>Flavobacteriaceae</taxon>
        <taxon>Christiangramia</taxon>
    </lineage>
</organism>
<dbReference type="Pfam" id="PF13595">
    <property type="entry name" value="DUF4138"/>
    <property type="match status" value="1"/>
</dbReference>
<evidence type="ECO:0000256" key="1">
    <source>
        <dbReference type="SAM" id="SignalP"/>
    </source>
</evidence>
<proteinExistence type="predicted"/>
<comment type="caution">
    <text evidence="2">The sequence shown here is derived from an EMBL/GenBank/DDBJ whole genome shotgun (WGS) entry which is preliminary data.</text>
</comment>